<dbReference type="PROSITE" id="PS50162">
    <property type="entry name" value="RECA_2"/>
    <property type="match status" value="1"/>
</dbReference>
<organism evidence="2 3">
    <name type="scientific">Babesia bigemina</name>
    <dbReference type="NCBI Taxonomy" id="5866"/>
    <lineage>
        <taxon>Eukaryota</taxon>
        <taxon>Sar</taxon>
        <taxon>Alveolata</taxon>
        <taxon>Apicomplexa</taxon>
        <taxon>Aconoidasida</taxon>
        <taxon>Piroplasmida</taxon>
        <taxon>Babesiidae</taxon>
        <taxon>Babesia</taxon>
    </lineage>
</organism>
<dbReference type="SUPFAM" id="SSF52540">
    <property type="entry name" value="P-loop containing nucleoside triphosphate hydrolases"/>
    <property type="match status" value="1"/>
</dbReference>
<dbReference type="GO" id="GO:0005524">
    <property type="term" value="F:ATP binding"/>
    <property type="evidence" value="ECO:0007669"/>
    <property type="project" value="InterPro"/>
</dbReference>
<dbReference type="AlphaFoldDB" id="A0A061D2X2"/>
<gene>
    <name evidence="2" type="ORF">BBBOND_0201200</name>
</gene>
<dbReference type="Gene3D" id="3.40.50.300">
    <property type="entry name" value="P-loop containing nucleotide triphosphate hydrolases"/>
    <property type="match status" value="1"/>
</dbReference>
<dbReference type="GO" id="GO:0071140">
    <property type="term" value="P:resolution of mitotic recombination intermediates"/>
    <property type="evidence" value="ECO:0007669"/>
    <property type="project" value="TreeGrafter"/>
</dbReference>
<dbReference type="OMA" id="MTLMINT"/>
<dbReference type="Proteomes" id="UP000033188">
    <property type="component" value="Chromosome 2"/>
</dbReference>
<feature type="domain" description="RecA family profile 1" evidence="1">
    <location>
        <begin position="22"/>
        <end position="208"/>
    </location>
</feature>
<dbReference type="GO" id="GO:0033065">
    <property type="term" value="C:Rad51C-XRCC3 complex"/>
    <property type="evidence" value="ECO:0007669"/>
    <property type="project" value="TreeGrafter"/>
</dbReference>
<dbReference type="GO" id="GO:0000722">
    <property type="term" value="P:telomere maintenance via recombination"/>
    <property type="evidence" value="ECO:0007669"/>
    <property type="project" value="TreeGrafter"/>
</dbReference>
<name>A0A061D2X2_BABBI</name>
<evidence type="ECO:0000259" key="1">
    <source>
        <dbReference type="PROSITE" id="PS50162"/>
    </source>
</evidence>
<dbReference type="GO" id="GO:0005657">
    <property type="term" value="C:replication fork"/>
    <property type="evidence" value="ECO:0007669"/>
    <property type="project" value="TreeGrafter"/>
</dbReference>
<dbReference type="InterPro" id="IPR013632">
    <property type="entry name" value="Rad51_C"/>
</dbReference>
<sequence>MSTSGDVRSVNEIWLTAETAAISDRIEFGVPAIDSAFGGGIYCGKLTEIHGAAGSGKTQLALTLVAQVCDELITSHVEGTNGVLIYFHTGGTFPIARLCEMIEGKMQYVDPSVPADPTVVKGILKNLCIDKVTEPGELVMKLVNMYGVKDDSKNIRLVVIDSIAPLFRSTFHSKGGGKNPRSNLLQVSSFLKRLASEMDLAVLVLNEVTGGGDSALKPAGGSTTNVKPVLGDTWTQCLNCRASLQIQSALYGRATNHSQRA</sequence>
<dbReference type="VEuPathDB" id="PiroplasmaDB:BBBOND_0201200"/>
<dbReference type="PANTHER" id="PTHR46487:SF1">
    <property type="entry name" value="DNA REPAIR PROTEIN XRCC3"/>
    <property type="match status" value="1"/>
</dbReference>
<dbReference type="GO" id="GO:0000400">
    <property type="term" value="F:four-way junction DNA binding"/>
    <property type="evidence" value="ECO:0007669"/>
    <property type="project" value="TreeGrafter"/>
</dbReference>
<protein>
    <recommendedName>
        <fullName evidence="1">RecA family profile 1 domain-containing protein</fullName>
    </recommendedName>
</protein>
<dbReference type="GO" id="GO:0090656">
    <property type="term" value="P:t-circle formation"/>
    <property type="evidence" value="ECO:0007669"/>
    <property type="project" value="TreeGrafter"/>
</dbReference>
<accession>A0A061D2X2</accession>
<dbReference type="RefSeq" id="XP_012767149.1">
    <property type="nucleotide sequence ID" value="XM_012911695.1"/>
</dbReference>
<dbReference type="PANTHER" id="PTHR46487">
    <property type="entry name" value="DNA REPAIR PROTEIN XRCC3"/>
    <property type="match status" value="1"/>
</dbReference>
<dbReference type="OrthoDB" id="1861185at2759"/>
<dbReference type="GO" id="GO:0045003">
    <property type="term" value="P:double-strand break repair via synthesis-dependent strand annealing"/>
    <property type="evidence" value="ECO:0007669"/>
    <property type="project" value="TreeGrafter"/>
</dbReference>
<dbReference type="EMBL" id="LK391708">
    <property type="protein sequence ID" value="CDR94963.1"/>
    <property type="molecule type" value="Genomic_DNA"/>
</dbReference>
<dbReference type="KEGG" id="bbig:BBBOND_0201200"/>
<dbReference type="STRING" id="5866.A0A061D2X2"/>
<dbReference type="InterPro" id="IPR020588">
    <property type="entry name" value="RecA_ATP-bd"/>
</dbReference>
<reference evidence="3" key="1">
    <citation type="submission" date="2014-06" db="EMBL/GenBank/DDBJ databases">
        <authorList>
            <person name="Aslett M."/>
            <person name="De Silva N."/>
        </authorList>
    </citation>
    <scope>NUCLEOTIDE SEQUENCE [LARGE SCALE GENOMIC DNA]</scope>
    <source>
        <strain evidence="3">Bond</strain>
    </source>
</reference>
<dbReference type="GeneID" id="24563504"/>
<evidence type="ECO:0000313" key="2">
    <source>
        <dbReference type="EMBL" id="CDR94963.1"/>
    </source>
</evidence>
<dbReference type="InterPro" id="IPR027417">
    <property type="entry name" value="P-loop_NTPase"/>
</dbReference>
<dbReference type="GO" id="GO:0140664">
    <property type="term" value="F:ATP-dependent DNA damage sensor activity"/>
    <property type="evidence" value="ECO:0007669"/>
    <property type="project" value="InterPro"/>
</dbReference>
<dbReference type="Pfam" id="PF08423">
    <property type="entry name" value="Rad51"/>
    <property type="match status" value="1"/>
</dbReference>
<proteinExistence type="predicted"/>
<keyword evidence="3" id="KW-1185">Reference proteome</keyword>
<evidence type="ECO:0000313" key="3">
    <source>
        <dbReference type="Proteomes" id="UP000033188"/>
    </source>
</evidence>